<evidence type="ECO:0000256" key="1">
    <source>
        <dbReference type="SAM" id="MobiDB-lite"/>
    </source>
</evidence>
<dbReference type="Proteomes" id="UP001232148">
    <property type="component" value="Unassembled WGS sequence"/>
</dbReference>
<feature type="region of interest" description="Disordered" evidence="1">
    <location>
        <begin position="30"/>
        <end position="66"/>
    </location>
</feature>
<name>A0AAD9M1N7_9PEZI</name>
<accession>A0AAD9M1N7</accession>
<dbReference type="EMBL" id="MU842921">
    <property type="protein sequence ID" value="KAK2026130.1"/>
    <property type="molecule type" value="Genomic_DNA"/>
</dbReference>
<evidence type="ECO:0000313" key="2">
    <source>
        <dbReference type="EMBL" id="KAK2026130.1"/>
    </source>
</evidence>
<protein>
    <submittedName>
        <fullName evidence="2">Uncharacterized protein</fullName>
    </submittedName>
</protein>
<proteinExistence type="predicted"/>
<dbReference type="AlphaFoldDB" id="A0AAD9M1N7"/>
<feature type="compositionally biased region" description="Pro residues" evidence="1">
    <location>
        <begin position="45"/>
        <end position="66"/>
    </location>
</feature>
<evidence type="ECO:0000313" key="3">
    <source>
        <dbReference type="Proteomes" id="UP001232148"/>
    </source>
</evidence>
<organism evidence="2 3">
    <name type="scientific">Colletotrichum zoysiae</name>
    <dbReference type="NCBI Taxonomy" id="1216348"/>
    <lineage>
        <taxon>Eukaryota</taxon>
        <taxon>Fungi</taxon>
        <taxon>Dikarya</taxon>
        <taxon>Ascomycota</taxon>
        <taxon>Pezizomycotina</taxon>
        <taxon>Sordariomycetes</taxon>
        <taxon>Hypocreomycetidae</taxon>
        <taxon>Glomerellales</taxon>
        <taxon>Glomerellaceae</taxon>
        <taxon>Colletotrichum</taxon>
        <taxon>Colletotrichum graminicola species complex</taxon>
    </lineage>
</organism>
<gene>
    <name evidence="2" type="ORF">LX32DRAFT_642140</name>
</gene>
<reference evidence="2" key="1">
    <citation type="submission" date="2021-06" db="EMBL/GenBank/DDBJ databases">
        <title>Comparative genomics, transcriptomics and evolutionary studies reveal genomic signatures of adaptation to plant cell wall in hemibiotrophic fungi.</title>
        <authorList>
            <consortium name="DOE Joint Genome Institute"/>
            <person name="Baroncelli R."/>
            <person name="Diaz J.F."/>
            <person name="Benocci T."/>
            <person name="Peng M."/>
            <person name="Battaglia E."/>
            <person name="Haridas S."/>
            <person name="Andreopoulos W."/>
            <person name="Labutti K."/>
            <person name="Pangilinan J."/>
            <person name="Floch G.L."/>
            <person name="Makela M.R."/>
            <person name="Henrissat B."/>
            <person name="Grigoriev I.V."/>
            <person name="Crouch J.A."/>
            <person name="De Vries R.P."/>
            <person name="Sukno S.A."/>
            <person name="Thon M.R."/>
        </authorList>
    </citation>
    <scope>NUCLEOTIDE SEQUENCE</scope>
    <source>
        <strain evidence="2">MAFF235873</strain>
    </source>
</reference>
<comment type="caution">
    <text evidence="2">The sequence shown here is derived from an EMBL/GenBank/DDBJ whole genome shotgun (WGS) entry which is preliminary data.</text>
</comment>
<sequence length="66" mass="7272">MTPTQANPITMHWLKQKLKASLFDSEPALGRNPHILQTKDGVSPVIPPPTEPLRHCPPPPSLRSSN</sequence>
<keyword evidence="3" id="KW-1185">Reference proteome</keyword>